<dbReference type="EMBL" id="BSFE01000001">
    <property type="protein sequence ID" value="GLK50860.1"/>
    <property type="molecule type" value="Genomic_DNA"/>
</dbReference>
<proteinExistence type="predicted"/>
<dbReference type="AlphaFoldDB" id="A0A9W6MLS7"/>
<name>A0A9W6MLS7_9PROT</name>
<dbReference type="RefSeq" id="WP_271185258.1">
    <property type="nucleotide sequence ID" value="NZ_BSFE01000001.1"/>
</dbReference>
<sequence length="165" mass="17747">MTRLTFARLTFAGTAAPLMAAAGALALMAAPAATAQDIDPEAVAAAEAYPLEPATDRIRVVNINGYSVIDREHLVLNGGARRHYLVTLRHPCPELRSGIQIGTSFGDTATLYPPLVEYIHVGEPEMRCSIYTVEEIDSVETARALVQRRNAAEEAADGDDTPSQR</sequence>
<reference evidence="2" key="1">
    <citation type="journal article" date="2014" name="Int. J. Syst. Evol. Microbiol.">
        <title>Complete genome sequence of Corynebacterium casei LMG S-19264T (=DSM 44701T), isolated from a smear-ripened cheese.</title>
        <authorList>
            <consortium name="US DOE Joint Genome Institute (JGI-PGF)"/>
            <person name="Walter F."/>
            <person name="Albersmeier A."/>
            <person name="Kalinowski J."/>
            <person name="Ruckert C."/>
        </authorList>
    </citation>
    <scope>NUCLEOTIDE SEQUENCE</scope>
    <source>
        <strain evidence="2">VKM B-1513</strain>
    </source>
</reference>
<dbReference type="Pfam" id="PF20101">
    <property type="entry name" value="DUF6491"/>
    <property type="match status" value="1"/>
</dbReference>
<keyword evidence="1" id="KW-0732">Signal</keyword>
<keyword evidence="3" id="KW-1185">Reference proteome</keyword>
<feature type="signal peptide" evidence="1">
    <location>
        <begin position="1"/>
        <end position="35"/>
    </location>
</feature>
<organism evidence="2 3">
    <name type="scientific">Maricaulis virginensis</name>
    <dbReference type="NCBI Taxonomy" id="144022"/>
    <lineage>
        <taxon>Bacteria</taxon>
        <taxon>Pseudomonadati</taxon>
        <taxon>Pseudomonadota</taxon>
        <taxon>Alphaproteobacteria</taxon>
        <taxon>Maricaulales</taxon>
        <taxon>Maricaulaceae</taxon>
        <taxon>Maricaulis</taxon>
    </lineage>
</organism>
<reference evidence="2" key="2">
    <citation type="submission" date="2023-01" db="EMBL/GenBank/DDBJ databases">
        <authorList>
            <person name="Sun Q."/>
            <person name="Evtushenko L."/>
        </authorList>
    </citation>
    <scope>NUCLEOTIDE SEQUENCE</scope>
    <source>
        <strain evidence="2">VKM B-1513</strain>
    </source>
</reference>
<dbReference type="InterPro" id="IPR006311">
    <property type="entry name" value="TAT_signal"/>
</dbReference>
<evidence type="ECO:0000313" key="2">
    <source>
        <dbReference type="EMBL" id="GLK50860.1"/>
    </source>
</evidence>
<protein>
    <submittedName>
        <fullName evidence="2">Uncharacterized protein</fullName>
    </submittedName>
</protein>
<evidence type="ECO:0000313" key="3">
    <source>
        <dbReference type="Proteomes" id="UP001143486"/>
    </source>
</evidence>
<gene>
    <name evidence="2" type="ORF">GCM10017621_03680</name>
</gene>
<feature type="chain" id="PRO_5040947156" evidence="1">
    <location>
        <begin position="36"/>
        <end position="165"/>
    </location>
</feature>
<dbReference type="InterPro" id="IPR045500">
    <property type="entry name" value="DUF6491"/>
</dbReference>
<evidence type="ECO:0000256" key="1">
    <source>
        <dbReference type="SAM" id="SignalP"/>
    </source>
</evidence>
<dbReference type="PROSITE" id="PS51318">
    <property type="entry name" value="TAT"/>
    <property type="match status" value="1"/>
</dbReference>
<dbReference type="Proteomes" id="UP001143486">
    <property type="component" value="Unassembled WGS sequence"/>
</dbReference>
<comment type="caution">
    <text evidence="2">The sequence shown here is derived from an EMBL/GenBank/DDBJ whole genome shotgun (WGS) entry which is preliminary data.</text>
</comment>
<accession>A0A9W6MLS7</accession>